<keyword evidence="1" id="KW-0614">Plasmid</keyword>
<evidence type="ECO:0000313" key="1">
    <source>
        <dbReference type="EMBL" id="AAM54910.1"/>
    </source>
</evidence>
<dbReference type="Proteomes" id="UP000001936">
    <property type="component" value="Plasmid p42d"/>
</dbReference>
<dbReference type="EMBL" id="U80928">
    <property type="protein sequence ID" value="AAM54910.1"/>
    <property type="molecule type" value="Genomic_DNA"/>
</dbReference>
<sequence length="106" mass="11601">MVRTSASPRPSMLKITRLSRLATSSGRSSLSIAMAEAIVRRGRTRTMSRAKESSCVASREALMTAGRRMIYLELAKNIALAPSPVGHVPAEFAGAQRAPYAERRRR</sequence>
<proteinExistence type="predicted"/>
<gene>
    <name evidence="1" type="ordered locus">RHE_PD00140</name>
</gene>
<evidence type="ECO:0000313" key="2">
    <source>
        <dbReference type="Proteomes" id="UP000001936"/>
    </source>
</evidence>
<organism evidence="1 2">
    <name type="scientific">Rhizobium etli (strain ATCC 51251 / DSM 11541 / JCM 21823 / NBRC 15573 / CFN 42)</name>
    <dbReference type="NCBI Taxonomy" id="347834"/>
    <lineage>
        <taxon>Bacteria</taxon>
        <taxon>Pseudomonadati</taxon>
        <taxon>Pseudomonadota</taxon>
        <taxon>Alphaproteobacteria</taxon>
        <taxon>Hyphomicrobiales</taxon>
        <taxon>Rhizobiaceae</taxon>
        <taxon>Rhizobium/Agrobacterium group</taxon>
        <taxon>Rhizobium</taxon>
    </lineage>
</organism>
<keyword evidence="2" id="KW-1185">Reference proteome</keyword>
<accession>Q8KL53</accession>
<dbReference type="AlphaFoldDB" id="Q8KL53"/>
<dbReference type="KEGG" id="ret:RHE_PD00140"/>
<reference evidence="2" key="2">
    <citation type="journal article" date="2006" name="Proc. Natl. Acad. Sci. U.S.A.">
        <title>The partitioned Rhizobium etli genome: genetic and metabolic redundancy in seven interacting replicons.</title>
        <authorList>
            <person name="Gonzalez V."/>
            <person name="Santamaria R.I."/>
            <person name="Bustos P."/>
            <person name="Hernandez-Gonzalez I."/>
            <person name="Medrano-Soto A."/>
            <person name="Moreno-Hagelsieb G."/>
            <person name="Janga S.C."/>
            <person name="Ramirez M.A."/>
            <person name="Jimenez-Jacinto V."/>
            <person name="Collado-Vides J."/>
            <person name="Davila G."/>
        </authorList>
    </citation>
    <scope>NUCLEOTIDE SEQUENCE [LARGE SCALE GENOMIC DNA]</scope>
    <source>
        <strain evidence="2">ATCC 51251 / DSM 11541 / JCM 21823 / NBRC 15573 / CFN 42</strain>
    </source>
</reference>
<name>Q8KL53_RHIEC</name>
<geneLocation type="plasmid" evidence="1 2">
    <name>p42d</name>
</geneLocation>
<reference evidence="2" key="1">
    <citation type="journal article" date="2003" name="Genome Biol.">
        <title>The mosaic structure of the symbiotic plasmid of Rhizobium etli CFN42 and its relation to other symbiotic genome compartments.</title>
        <authorList>
            <person name="Gonzalez V."/>
            <person name="Bustos P."/>
            <person name="Ramirez-Romero M.A."/>
            <person name="Medrano-Soto A."/>
            <person name="Salgado H."/>
            <person name="Hernandez-Gonzalez I."/>
            <person name="Hernandez-Celis J.C."/>
            <person name="Quintero V."/>
            <person name="Moreno-Hagelsieb G."/>
            <person name="Girard L."/>
            <person name="Rodriguez O."/>
            <person name="Flores M."/>
            <person name="Cevallos M.A."/>
            <person name="Collado-Vides J."/>
            <person name="Romero D."/>
            <person name="Davila G."/>
        </authorList>
    </citation>
    <scope>NUCLEOTIDE SEQUENCE [LARGE SCALE GENOMIC DNA]</scope>
    <source>
        <strain evidence="2">ATCC 51251 / DSM 11541 / JCM 21823 / NBRC 15573 / CFN 42</strain>
    </source>
</reference>
<dbReference type="HOGENOM" id="CLU_176298_0_0_5"/>
<protein>
    <submittedName>
        <fullName evidence="1">Uncharacterized protein</fullName>
    </submittedName>
</protein>